<dbReference type="Proteomes" id="UP000008065">
    <property type="component" value="Unassembled WGS sequence"/>
</dbReference>
<dbReference type="GeneID" id="20822350"/>
<dbReference type="EMBL" id="GL891302">
    <property type="protein sequence ID" value="EGO61094.1"/>
    <property type="molecule type" value="Genomic_DNA"/>
</dbReference>
<keyword evidence="3" id="KW-1185">Reference proteome</keyword>
<dbReference type="RefSeq" id="XP_009848227.1">
    <property type="nucleotide sequence ID" value="XM_009849925.1"/>
</dbReference>
<dbReference type="KEGG" id="nte:NEUTE1DRAFT107646"/>
<organism evidence="2 3">
    <name type="scientific">Neurospora tetrasperma (strain FGSC 2508 / ATCC MYA-4615 / P0657)</name>
    <dbReference type="NCBI Taxonomy" id="510951"/>
    <lineage>
        <taxon>Eukaryota</taxon>
        <taxon>Fungi</taxon>
        <taxon>Dikarya</taxon>
        <taxon>Ascomycota</taxon>
        <taxon>Pezizomycotina</taxon>
        <taxon>Sordariomycetes</taxon>
        <taxon>Sordariomycetidae</taxon>
        <taxon>Sordariales</taxon>
        <taxon>Sordariaceae</taxon>
        <taxon>Neurospora</taxon>
    </lineage>
</organism>
<feature type="compositionally biased region" description="Basic and acidic residues" evidence="1">
    <location>
        <begin position="69"/>
        <end position="80"/>
    </location>
</feature>
<sequence length="132" mass="14637">MARAAKYFAATLWASWIHIMRVPKETQQFVLVAIQDLRTWRQKARHFESTDSNGEEDIGNNGNITNQAKPERNTTSRPTEDIRGCQIGWLLAGLGGGDGVDMISGGDIGRPIGLLQNVRVGDQQSKNKEMDL</sequence>
<feature type="region of interest" description="Disordered" evidence="1">
    <location>
        <begin position="45"/>
        <end position="80"/>
    </location>
</feature>
<dbReference type="AlphaFoldDB" id="F8MBC9"/>
<accession>F8MBC9</accession>
<evidence type="ECO:0000313" key="2">
    <source>
        <dbReference type="EMBL" id="EGO61094.1"/>
    </source>
</evidence>
<dbReference type="VEuPathDB" id="FungiDB:NEUTE1DRAFT_107646"/>
<evidence type="ECO:0000313" key="3">
    <source>
        <dbReference type="Proteomes" id="UP000008065"/>
    </source>
</evidence>
<dbReference type="HOGENOM" id="CLU_1917621_0_0_1"/>
<name>F8MBC9_NEUT8</name>
<reference evidence="3" key="1">
    <citation type="journal article" date="2011" name="Genetics">
        <title>Massive changes in genome architecture accompany the transition to self-fertility in the filamentous fungus Neurospora tetrasperma.</title>
        <authorList>
            <person name="Ellison C.E."/>
            <person name="Stajich J.E."/>
            <person name="Jacobson D.J."/>
            <person name="Natvig D.O."/>
            <person name="Lapidus A."/>
            <person name="Foster B."/>
            <person name="Aerts A."/>
            <person name="Riley R."/>
            <person name="Lindquist E.A."/>
            <person name="Grigoriev I.V."/>
            <person name="Taylor J.W."/>
        </authorList>
    </citation>
    <scope>NUCLEOTIDE SEQUENCE [LARGE SCALE GENOMIC DNA]</scope>
    <source>
        <strain evidence="3">FGSC 2508 / P0657</strain>
    </source>
</reference>
<evidence type="ECO:0000256" key="1">
    <source>
        <dbReference type="SAM" id="MobiDB-lite"/>
    </source>
</evidence>
<protein>
    <submittedName>
        <fullName evidence="2">Uncharacterized protein</fullName>
    </submittedName>
</protein>
<gene>
    <name evidence="2" type="ORF">NEUTE1DRAFT_107646</name>
</gene>
<proteinExistence type="predicted"/>